<evidence type="ECO:0000313" key="3">
    <source>
        <dbReference type="Proteomes" id="UP000198440"/>
    </source>
</evidence>
<protein>
    <submittedName>
        <fullName evidence="2">Uncharacterized protein</fullName>
    </submittedName>
</protein>
<evidence type="ECO:0000313" key="2">
    <source>
        <dbReference type="EMBL" id="SNS63981.1"/>
    </source>
</evidence>
<feature type="chain" id="PRO_5013258070" evidence="1">
    <location>
        <begin position="22"/>
        <end position="112"/>
    </location>
</feature>
<sequence length="112" mass="11614">MTFRLTIALLIGAFASSAANAACWGGGAYTEDLEGVYSQNWWVENVNSNADGSCSVTVKGEGKVGDFGGALTIRCGASPTWSWGAVHQDYPGTQSVPRQALVSLSASVCSGY</sequence>
<organism evidence="2 3">
    <name type="scientific">Antarctobacter heliothermus</name>
    <dbReference type="NCBI Taxonomy" id="74033"/>
    <lineage>
        <taxon>Bacteria</taxon>
        <taxon>Pseudomonadati</taxon>
        <taxon>Pseudomonadota</taxon>
        <taxon>Alphaproteobacteria</taxon>
        <taxon>Rhodobacterales</taxon>
        <taxon>Roseobacteraceae</taxon>
        <taxon>Antarctobacter</taxon>
    </lineage>
</organism>
<accession>A0A239G4D0</accession>
<feature type="signal peptide" evidence="1">
    <location>
        <begin position="1"/>
        <end position="21"/>
    </location>
</feature>
<dbReference type="AlphaFoldDB" id="A0A239G4D0"/>
<dbReference type="Proteomes" id="UP000198440">
    <property type="component" value="Unassembled WGS sequence"/>
</dbReference>
<evidence type="ECO:0000256" key="1">
    <source>
        <dbReference type="SAM" id="SignalP"/>
    </source>
</evidence>
<name>A0A239G4D0_9RHOB</name>
<gene>
    <name evidence="2" type="ORF">SAMN04488078_102421</name>
</gene>
<reference evidence="2 3" key="1">
    <citation type="submission" date="2017-06" db="EMBL/GenBank/DDBJ databases">
        <authorList>
            <person name="Kim H.J."/>
            <person name="Triplett B.A."/>
        </authorList>
    </citation>
    <scope>NUCLEOTIDE SEQUENCE [LARGE SCALE GENOMIC DNA]</scope>
    <source>
        <strain evidence="2 3">DSM 11445</strain>
    </source>
</reference>
<dbReference type="EMBL" id="FZON01000024">
    <property type="protein sequence ID" value="SNS63981.1"/>
    <property type="molecule type" value="Genomic_DNA"/>
</dbReference>
<keyword evidence="1" id="KW-0732">Signal</keyword>
<proteinExistence type="predicted"/>